<dbReference type="PANTHER" id="PTHR43540">
    <property type="entry name" value="PEROXYUREIDOACRYLATE/UREIDOACRYLATE AMIDOHYDROLASE-RELATED"/>
    <property type="match status" value="1"/>
</dbReference>
<name>A0A078M8D7_9STAP</name>
<dbReference type="STRING" id="1461582.BN1048_01165"/>
<dbReference type="InterPro" id="IPR050272">
    <property type="entry name" value="Isochorismatase-like_hydrls"/>
</dbReference>
<gene>
    <name evidence="4" type="primary">rutB</name>
    <name evidence="4" type="ORF">BN1048_01165</name>
</gene>
<evidence type="ECO:0000313" key="4">
    <source>
        <dbReference type="EMBL" id="CEA00946.1"/>
    </source>
</evidence>
<dbReference type="Pfam" id="PF00857">
    <property type="entry name" value="Isochorismatase"/>
    <property type="match status" value="1"/>
</dbReference>
<comment type="similarity">
    <text evidence="1">Belongs to the isochorismatase family.</text>
</comment>
<reference evidence="4 5" key="1">
    <citation type="submission" date="2014-07" db="EMBL/GenBank/DDBJ databases">
        <authorList>
            <person name="Urmite Genomes Urmite Genomes"/>
        </authorList>
    </citation>
    <scope>NUCLEOTIDE SEQUENCE [LARGE SCALE GENOMIC DNA]</scope>
    <source>
        <strain evidence="4 5">13MG44_air</strain>
    </source>
</reference>
<dbReference type="InterPro" id="IPR000868">
    <property type="entry name" value="Isochorismatase-like_dom"/>
</dbReference>
<evidence type="ECO:0000313" key="5">
    <source>
        <dbReference type="Proteomes" id="UP000044136"/>
    </source>
</evidence>
<keyword evidence="2 4" id="KW-0378">Hydrolase</keyword>
<evidence type="ECO:0000256" key="1">
    <source>
        <dbReference type="ARBA" id="ARBA00006336"/>
    </source>
</evidence>
<dbReference type="RefSeq" id="WP_035809362.1">
    <property type="nucleotide sequence ID" value="NZ_CCSE01000001.1"/>
</dbReference>
<keyword evidence="5" id="KW-1185">Reference proteome</keyword>
<dbReference type="Gene3D" id="3.40.50.850">
    <property type="entry name" value="Isochorismatase-like"/>
    <property type="match status" value="1"/>
</dbReference>
<accession>A0A078M8D7</accession>
<organism evidence="4 5">
    <name type="scientific">Jeotgalicoccus saudimassiliensis</name>
    <dbReference type="NCBI Taxonomy" id="1461582"/>
    <lineage>
        <taxon>Bacteria</taxon>
        <taxon>Bacillati</taxon>
        <taxon>Bacillota</taxon>
        <taxon>Bacilli</taxon>
        <taxon>Bacillales</taxon>
        <taxon>Staphylococcaceae</taxon>
        <taxon>Jeotgalicoccus</taxon>
    </lineage>
</organism>
<dbReference type="SUPFAM" id="SSF52499">
    <property type="entry name" value="Isochorismatase-like hydrolases"/>
    <property type="match status" value="1"/>
</dbReference>
<dbReference type="Proteomes" id="UP000044136">
    <property type="component" value="Unassembled WGS sequence"/>
</dbReference>
<evidence type="ECO:0000259" key="3">
    <source>
        <dbReference type="Pfam" id="PF00857"/>
    </source>
</evidence>
<dbReference type="GO" id="GO:0016787">
    <property type="term" value="F:hydrolase activity"/>
    <property type="evidence" value="ECO:0007669"/>
    <property type="project" value="UniProtKB-KW"/>
</dbReference>
<dbReference type="PANTHER" id="PTHR43540:SF1">
    <property type="entry name" value="ISOCHORISMATASE HYDROLASE"/>
    <property type="match status" value="1"/>
</dbReference>
<dbReference type="EMBL" id="CCSE01000001">
    <property type="protein sequence ID" value="CEA00946.1"/>
    <property type="molecule type" value="Genomic_DNA"/>
</dbReference>
<dbReference type="AlphaFoldDB" id="A0A078M8D7"/>
<dbReference type="HOGENOM" id="CLU_068979_5_5_9"/>
<dbReference type="eggNOG" id="COG1335">
    <property type="taxonomic scope" value="Bacteria"/>
</dbReference>
<evidence type="ECO:0000256" key="2">
    <source>
        <dbReference type="ARBA" id="ARBA00022801"/>
    </source>
</evidence>
<proteinExistence type="inferred from homology"/>
<dbReference type="InterPro" id="IPR036380">
    <property type="entry name" value="Isochorismatase-like_sf"/>
</dbReference>
<sequence length="174" mass="19596">MTKALLIIDVQKGFLKGHEELPERIAGVARHFLRNHDKVVAVQHIDENEGSPIEFGTDGANIPDILTDTADIFIQKKTPVAFKDTELDGYLKKHKIKELFIVGFNMEFCILFTAVAAFDRGYDVTVIEDLCGTENNGSTYGMNDLEIEKFVGTVLDRSDVVQNKRLDETEFKDD</sequence>
<protein>
    <submittedName>
        <fullName evidence="4">Peroxyureidoacrylate/ureidoacrylate amidohydrolase RutB</fullName>
    </submittedName>
</protein>
<feature type="domain" description="Isochorismatase-like" evidence="3">
    <location>
        <begin position="4"/>
        <end position="146"/>
    </location>
</feature>